<dbReference type="AlphaFoldDB" id="A0A3B3Z6D0"/>
<keyword evidence="6" id="KW-1185">Reference proteome</keyword>
<dbReference type="InterPro" id="IPR003599">
    <property type="entry name" value="Ig_sub"/>
</dbReference>
<feature type="signal peptide" evidence="3">
    <location>
        <begin position="1"/>
        <end position="24"/>
    </location>
</feature>
<reference evidence="5" key="1">
    <citation type="submission" date="2025-08" db="UniProtKB">
        <authorList>
            <consortium name="Ensembl"/>
        </authorList>
    </citation>
    <scope>IDENTIFICATION</scope>
</reference>
<evidence type="ECO:0000256" key="3">
    <source>
        <dbReference type="SAM" id="SignalP"/>
    </source>
</evidence>
<keyword evidence="2" id="KW-0391">Immunity</keyword>
<dbReference type="InterPro" id="IPR007110">
    <property type="entry name" value="Ig-like_dom"/>
</dbReference>
<dbReference type="Proteomes" id="UP000261480">
    <property type="component" value="Unplaced"/>
</dbReference>
<proteinExistence type="predicted"/>
<reference evidence="5" key="2">
    <citation type="submission" date="2025-09" db="UniProtKB">
        <authorList>
            <consortium name="Ensembl"/>
        </authorList>
    </citation>
    <scope>IDENTIFICATION</scope>
</reference>
<protein>
    <recommendedName>
        <fullName evidence="4">Ig-like domain-containing protein</fullName>
    </recommendedName>
</protein>
<evidence type="ECO:0000313" key="5">
    <source>
        <dbReference type="Ensembl" id="ENSPMEP00000034910.1"/>
    </source>
</evidence>
<dbReference type="InterPro" id="IPR013106">
    <property type="entry name" value="Ig_V-set"/>
</dbReference>
<dbReference type="InterPro" id="IPR050413">
    <property type="entry name" value="TCR_beta_variable"/>
</dbReference>
<evidence type="ECO:0000259" key="4">
    <source>
        <dbReference type="PROSITE" id="PS50835"/>
    </source>
</evidence>
<dbReference type="GO" id="GO:0005886">
    <property type="term" value="C:plasma membrane"/>
    <property type="evidence" value="ECO:0007669"/>
    <property type="project" value="TreeGrafter"/>
</dbReference>
<dbReference type="SMART" id="SM00409">
    <property type="entry name" value="IG"/>
    <property type="match status" value="1"/>
</dbReference>
<organism evidence="5 6">
    <name type="scientific">Poecilia mexicana</name>
    <dbReference type="NCBI Taxonomy" id="48701"/>
    <lineage>
        <taxon>Eukaryota</taxon>
        <taxon>Metazoa</taxon>
        <taxon>Chordata</taxon>
        <taxon>Craniata</taxon>
        <taxon>Vertebrata</taxon>
        <taxon>Euteleostomi</taxon>
        <taxon>Actinopterygii</taxon>
        <taxon>Neopterygii</taxon>
        <taxon>Teleostei</taxon>
        <taxon>Neoteleostei</taxon>
        <taxon>Acanthomorphata</taxon>
        <taxon>Ovalentaria</taxon>
        <taxon>Atherinomorphae</taxon>
        <taxon>Cyprinodontiformes</taxon>
        <taxon>Poeciliidae</taxon>
        <taxon>Poeciliinae</taxon>
        <taxon>Poecilia</taxon>
    </lineage>
</organism>
<dbReference type="InterPro" id="IPR036179">
    <property type="entry name" value="Ig-like_dom_sf"/>
</dbReference>
<dbReference type="SUPFAM" id="SSF48726">
    <property type="entry name" value="Immunoglobulin"/>
    <property type="match status" value="1"/>
</dbReference>
<evidence type="ECO:0000313" key="6">
    <source>
        <dbReference type="Proteomes" id="UP000261480"/>
    </source>
</evidence>
<dbReference type="InterPro" id="IPR013783">
    <property type="entry name" value="Ig-like_fold"/>
</dbReference>
<dbReference type="STRING" id="48701.ENSPMEP00000034910"/>
<dbReference type="Ensembl" id="ENSPMET00000030754.1">
    <property type="protein sequence ID" value="ENSPMEP00000034910.1"/>
    <property type="gene ID" value="ENSPMEG00000024275.1"/>
</dbReference>
<dbReference type="GO" id="GO:0002376">
    <property type="term" value="P:immune system process"/>
    <property type="evidence" value="ECO:0007669"/>
    <property type="project" value="UniProtKB-KW"/>
</dbReference>
<accession>A0A3B3Z6D0</accession>
<dbReference type="Pfam" id="PF07686">
    <property type="entry name" value="V-set"/>
    <property type="match status" value="1"/>
</dbReference>
<dbReference type="PANTHER" id="PTHR23268:SF102">
    <property type="entry name" value="IMMUNOGLOBULIN V-SET DOMAIN-CONTAINING PROTEIN"/>
    <property type="match status" value="1"/>
</dbReference>
<dbReference type="SMART" id="SM00406">
    <property type="entry name" value="IGv"/>
    <property type="match status" value="1"/>
</dbReference>
<feature type="domain" description="Ig-like" evidence="4">
    <location>
        <begin position="21"/>
        <end position="133"/>
    </location>
</feature>
<dbReference type="Gene3D" id="2.60.40.10">
    <property type="entry name" value="Immunoglobulins"/>
    <property type="match status" value="1"/>
</dbReference>
<dbReference type="GO" id="GO:0007166">
    <property type="term" value="P:cell surface receptor signaling pathway"/>
    <property type="evidence" value="ECO:0007669"/>
    <property type="project" value="TreeGrafter"/>
</dbReference>
<dbReference type="PANTHER" id="PTHR23268">
    <property type="entry name" value="T-CELL RECEPTOR BETA CHAIN"/>
    <property type="match status" value="1"/>
</dbReference>
<sequence length="139" mass="15895">MCSWSTQWLSLCLSATKTFCPTDSSDVTQTPLLWANQSQSATINCRQNIDVNHNQMYWYQQLPGQNMKQIVFTTSYSPAQYEEGFSKEKFEVENKDAYSGSLTVKQLQPEDSGVYFCSVSKHSDAEAALIKIRGRWQTR</sequence>
<dbReference type="PROSITE" id="PS50835">
    <property type="entry name" value="IG_LIKE"/>
    <property type="match status" value="1"/>
</dbReference>
<keyword evidence="1 3" id="KW-0732">Signal</keyword>
<evidence type="ECO:0000256" key="2">
    <source>
        <dbReference type="ARBA" id="ARBA00022859"/>
    </source>
</evidence>
<feature type="chain" id="PRO_5047356594" description="Ig-like domain-containing protein" evidence="3">
    <location>
        <begin position="25"/>
        <end position="139"/>
    </location>
</feature>
<name>A0A3B3Z6D0_9TELE</name>
<evidence type="ECO:0000256" key="1">
    <source>
        <dbReference type="ARBA" id="ARBA00022729"/>
    </source>
</evidence>